<keyword evidence="4 5" id="KW-0472">Membrane</keyword>
<evidence type="ECO:0000256" key="5">
    <source>
        <dbReference type="SAM" id="Phobius"/>
    </source>
</evidence>
<proteinExistence type="predicted"/>
<accession>A0A2U8W8G7</accession>
<dbReference type="RefSeq" id="WP_109892292.1">
    <property type="nucleotide sequence ID" value="NZ_CP029550.1"/>
</dbReference>
<feature type="transmembrane region" description="Helical" evidence="5">
    <location>
        <begin position="45"/>
        <end position="64"/>
    </location>
</feature>
<dbReference type="EMBL" id="CP029550">
    <property type="protein sequence ID" value="AWN42425.1"/>
    <property type="molecule type" value="Genomic_DNA"/>
</dbReference>
<evidence type="ECO:0000256" key="2">
    <source>
        <dbReference type="ARBA" id="ARBA00022692"/>
    </source>
</evidence>
<sequence length="65" mass="7113">MHRDLDLGGILISPFVAYTAASLVILVALRALFARIRLARYVANPPLVEAGLYICIVALMVALFR</sequence>
<organism evidence="6 7">
    <name type="scientific">Methylobacterium durans</name>
    <dbReference type="NCBI Taxonomy" id="2202825"/>
    <lineage>
        <taxon>Bacteria</taxon>
        <taxon>Pseudomonadati</taxon>
        <taxon>Pseudomonadota</taxon>
        <taxon>Alphaproteobacteria</taxon>
        <taxon>Hyphomicrobiales</taxon>
        <taxon>Methylobacteriaceae</taxon>
        <taxon>Methylobacterium</taxon>
    </lineage>
</organism>
<reference evidence="7" key="1">
    <citation type="submission" date="2018-05" db="EMBL/GenBank/DDBJ databases">
        <title>Complete Genome Sequence of Methylobacterium sp. 17SD2-17.</title>
        <authorList>
            <person name="Srinivasan S."/>
        </authorList>
    </citation>
    <scope>NUCLEOTIDE SEQUENCE [LARGE SCALE GENOMIC DNA]</scope>
    <source>
        <strain evidence="7">17SD2-17</strain>
    </source>
</reference>
<evidence type="ECO:0000313" key="6">
    <source>
        <dbReference type="EMBL" id="AWN42425.1"/>
    </source>
</evidence>
<evidence type="ECO:0000313" key="7">
    <source>
        <dbReference type="Proteomes" id="UP000245926"/>
    </source>
</evidence>
<dbReference type="InterPro" id="IPR012451">
    <property type="entry name" value="DUF1656"/>
</dbReference>
<feature type="transmembrane region" description="Helical" evidence="5">
    <location>
        <begin position="12"/>
        <end position="33"/>
    </location>
</feature>
<evidence type="ECO:0000256" key="1">
    <source>
        <dbReference type="ARBA" id="ARBA00022475"/>
    </source>
</evidence>
<dbReference type="AlphaFoldDB" id="A0A2U8W8G7"/>
<dbReference type="KEGG" id="mets:DK389_20405"/>
<evidence type="ECO:0000256" key="3">
    <source>
        <dbReference type="ARBA" id="ARBA00022989"/>
    </source>
</evidence>
<evidence type="ECO:0000256" key="4">
    <source>
        <dbReference type="ARBA" id="ARBA00023136"/>
    </source>
</evidence>
<keyword evidence="7" id="KW-1185">Reference proteome</keyword>
<dbReference type="Proteomes" id="UP000245926">
    <property type="component" value="Chromosome"/>
</dbReference>
<dbReference type="Pfam" id="PF07869">
    <property type="entry name" value="DUF1656"/>
    <property type="match status" value="1"/>
</dbReference>
<keyword evidence="1" id="KW-1003">Cell membrane</keyword>
<keyword evidence="3 5" id="KW-1133">Transmembrane helix</keyword>
<protein>
    <submittedName>
        <fullName evidence="6">DUF1656 domain-containing protein</fullName>
    </submittedName>
</protein>
<gene>
    <name evidence="6" type="ORF">DK389_20405</name>
</gene>
<name>A0A2U8W8G7_9HYPH</name>
<keyword evidence="2 5" id="KW-0812">Transmembrane</keyword>